<name>A0A3G9IX37_9BACL</name>
<dbReference type="Proteomes" id="UP000275368">
    <property type="component" value="Chromosome"/>
</dbReference>
<dbReference type="OrthoDB" id="2573403at2"/>
<dbReference type="RefSeq" id="WP_125662958.1">
    <property type="nucleotide sequence ID" value="NZ_AP019308.1"/>
</dbReference>
<dbReference type="AlphaFoldDB" id="A0A3G9IX37"/>
<organism evidence="1 2">
    <name type="scientific">Paenibacillus baekrokdamisoli</name>
    <dbReference type="NCBI Taxonomy" id="1712516"/>
    <lineage>
        <taxon>Bacteria</taxon>
        <taxon>Bacillati</taxon>
        <taxon>Bacillota</taxon>
        <taxon>Bacilli</taxon>
        <taxon>Bacillales</taxon>
        <taxon>Paenibacillaceae</taxon>
        <taxon>Paenibacillus</taxon>
    </lineage>
</organism>
<sequence length="208" mass="23238">MSKELEEKRHTKAEGMDKLIDSYEKGISSSDIFTIVNQIFKFDLEAIPALSNATEGTLEVLSLTPRVALHTYLEQCADKVTGAEIRKMINQTFGINLDALSALEGARISLYSKSQWMLQHDEDLFVVHTGIGDVDVKIFQTTYFSEQTGLEELPNDLIQALIPLGYYYDAEIGSYYFSNPTGDAVPDAFKGQTIMAIIKVITHSYSHL</sequence>
<accession>A0A3G9IX37</accession>
<evidence type="ECO:0000313" key="2">
    <source>
        <dbReference type="Proteomes" id="UP000275368"/>
    </source>
</evidence>
<proteinExistence type="predicted"/>
<evidence type="ECO:0000313" key="1">
    <source>
        <dbReference type="EMBL" id="BBH23430.1"/>
    </source>
</evidence>
<dbReference type="KEGG" id="pbk:Back11_47750"/>
<keyword evidence="2" id="KW-1185">Reference proteome</keyword>
<reference evidence="1 2" key="1">
    <citation type="submission" date="2018-11" db="EMBL/GenBank/DDBJ databases">
        <title>Complete genome sequence of Paenibacillus baekrokdamisoli strain KCTC 33723.</title>
        <authorList>
            <person name="Kang S.W."/>
            <person name="Lee K.C."/>
            <person name="Kim K.K."/>
            <person name="Kim J.S."/>
            <person name="Kim D.S."/>
            <person name="Ko S.H."/>
            <person name="Yang S.H."/>
            <person name="Lee J.S."/>
        </authorList>
    </citation>
    <scope>NUCLEOTIDE SEQUENCE [LARGE SCALE GENOMIC DNA]</scope>
    <source>
        <strain evidence="1 2">KCTC 33723</strain>
    </source>
</reference>
<protein>
    <submittedName>
        <fullName evidence="1">Uncharacterized protein</fullName>
    </submittedName>
</protein>
<gene>
    <name evidence="1" type="ORF">Back11_47750</name>
</gene>
<dbReference type="EMBL" id="AP019308">
    <property type="protein sequence ID" value="BBH23430.1"/>
    <property type="molecule type" value="Genomic_DNA"/>
</dbReference>